<keyword evidence="4" id="KW-0808">Transferase</keyword>
<dbReference type="EC" id="2.1.1.33" evidence="2"/>
<keyword evidence="5" id="KW-0949">S-adenosyl-L-methionine</keyword>
<evidence type="ECO:0000256" key="1">
    <source>
        <dbReference type="ARBA" id="ARBA00000142"/>
    </source>
</evidence>
<evidence type="ECO:0000256" key="6">
    <source>
        <dbReference type="ARBA" id="ARBA00022694"/>
    </source>
</evidence>
<sequence length="293" mass="33713">MAASRPDACFVGIERAWGSMRRLFKRLNALNLNHVRAIEGDAAFLLQHVFAPQSLSEIWINFSDPWPKERHHNRRLIQDAFIKILAERLKPGGEVTIATDHADYATWITNVLSRQSHLQSIYETPSVHQLPGRTPTKYEQKAIDAGVPIHYFFWRRESELSVETRIQKVGNMPNVVLEGEYQREEILRLIGHVTDQVWHETHRDMQVVIKMTDIYCQMPNNHGLISVMVREGELVQYFGISILFRKNNQLLIKLAPIGQPRSTWGVKKAVQKVTDLILETHPNLWLASSTVGL</sequence>
<dbReference type="InterPro" id="IPR003358">
    <property type="entry name" value="tRNA_(Gua-N-7)_MeTrfase_Trmb"/>
</dbReference>
<protein>
    <recommendedName>
        <fullName evidence="2">tRNA (guanine(46)-N(7))-methyltransferase</fullName>
        <ecNumber evidence="2">2.1.1.33</ecNumber>
    </recommendedName>
</protein>
<evidence type="ECO:0000256" key="4">
    <source>
        <dbReference type="ARBA" id="ARBA00022679"/>
    </source>
</evidence>
<dbReference type="InterPro" id="IPR029063">
    <property type="entry name" value="SAM-dependent_MTases_sf"/>
</dbReference>
<accession>A0AA35R5D3</accession>
<dbReference type="PANTHER" id="PTHR23417:SF14">
    <property type="entry name" value="PENTACOTRIPEPTIDE-REPEAT REGION OF PRORP DOMAIN-CONTAINING PROTEIN"/>
    <property type="match status" value="1"/>
</dbReference>
<dbReference type="Gene3D" id="3.40.50.150">
    <property type="entry name" value="Vaccinia Virus protein VP39"/>
    <property type="match status" value="1"/>
</dbReference>
<evidence type="ECO:0000313" key="7">
    <source>
        <dbReference type="EMBL" id="CAI8003710.1"/>
    </source>
</evidence>
<dbReference type="AlphaFoldDB" id="A0AA35R5D3"/>
<comment type="catalytic activity">
    <reaction evidence="1">
        <text>guanosine(46) in tRNA + S-adenosyl-L-methionine = N(7)-methylguanosine(46) in tRNA + S-adenosyl-L-homocysteine</text>
        <dbReference type="Rhea" id="RHEA:42708"/>
        <dbReference type="Rhea" id="RHEA-COMP:10188"/>
        <dbReference type="Rhea" id="RHEA-COMP:10189"/>
        <dbReference type="ChEBI" id="CHEBI:57856"/>
        <dbReference type="ChEBI" id="CHEBI:59789"/>
        <dbReference type="ChEBI" id="CHEBI:74269"/>
        <dbReference type="ChEBI" id="CHEBI:74480"/>
        <dbReference type="EC" id="2.1.1.33"/>
    </reaction>
</comment>
<dbReference type="PROSITE" id="PS51625">
    <property type="entry name" value="SAM_MT_TRMB"/>
    <property type="match status" value="1"/>
</dbReference>
<dbReference type="SUPFAM" id="SSF53335">
    <property type="entry name" value="S-adenosyl-L-methionine-dependent methyltransferases"/>
    <property type="match status" value="1"/>
</dbReference>
<dbReference type="GO" id="GO:0008176">
    <property type="term" value="F:tRNA (guanine(46)-N7)-methyltransferase activity"/>
    <property type="evidence" value="ECO:0007669"/>
    <property type="project" value="UniProtKB-EC"/>
</dbReference>
<keyword evidence="3" id="KW-0489">Methyltransferase</keyword>
<gene>
    <name evidence="7" type="ORF">GBAR_LOCUS3744</name>
</gene>
<evidence type="ECO:0000256" key="3">
    <source>
        <dbReference type="ARBA" id="ARBA00022603"/>
    </source>
</evidence>
<evidence type="ECO:0000256" key="5">
    <source>
        <dbReference type="ARBA" id="ARBA00022691"/>
    </source>
</evidence>
<keyword evidence="8" id="KW-1185">Reference proteome</keyword>
<reference evidence="7" key="1">
    <citation type="submission" date="2023-03" db="EMBL/GenBank/DDBJ databases">
        <authorList>
            <person name="Steffen K."/>
            <person name="Cardenas P."/>
        </authorList>
    </citation>
    <scope>NUCLEOTIDE SEQUENCE</scope>
</reference>
<name>A0AA35R5D3_GEOBA</name>
<evidence type="ECO:0000313" key="8">
    <source>
        <dbReference type="Proteomes" id="UP001174909"/>
    </source>
</evidence>
<dbReference type="Proteomes" id="UP001174909">
    <property type="component" value="Unassembled WGS sequence"/>
</dbReference>
<dbReference type="EMBL" id="CASHTH010000537">
    <property type="protein sequence ID" value="CAI8003710.1"/>
    <property type="molecule type" value="Genomic_DNA"/>
</dbReference>
<dbReference type="PANTHER" id="PTHR23417">
    <property type="entry name" value="3-DEOXY-D-MANNO-OCTULOSONIC-ACID TRANSFERASE/TRNA GUANINE-N 7 - -METHYLTRANSFERASE"/>
    <property type="match status" value="1"/>
</dbReference>
<organism evidence="7 8">
    <name type="scientific">Geodia barretti</name>
    <name type="common">Barrett's horny sponge</name>
    <dbReference type="NCBI Taxonomy" id="519541"/>
    <lineage>
        <taxon>Eukaryota</taxon>
        <taxon>Metazoa</taxon>
        <taxon>Porifera</taxon>
        <taxon>Demospongiae</taxon>
        <taxon>Heteroscleromorpha</taxon>
        <taxon>Tetractinellida</taxon>
        <taxon>Astrophorina</taxon>
        <taxon>Geodiidae</taxon>
        <taxon>Geodia</taxon>
    </lineage>
</organism>
<keyword evidence="6" id="KW-0819">tRNA processing</keyword>
<comment type="caution">
    <text evidence="7">The sequence shown here is derived from an EMBL/GenBank/DDBJ whole genome shotgun (WGS) entry which is preliminary data.</text>
</comment>
<proteinExistence type="predicted"/>
<dbReference type="CDD" id="cd02440">
    <property type="entry name" value="AdoMet_MTases"/>
    <property type="match status" value="1"/>
</dbReference>
<evidence type="ECO:0000256" key="2">
    <source>
        <dbReference type="ARBA" id="ARBA00011977"/>
    </source>
</evidence>
<dbReference type="GO" id="GO:0043527">
    <property type="term" value="C:tRNA methyltransferase complex"/>
    <property type="evidence" value="ECO:0007669"/>
    <property type="project" value="TreeGrafter"/>
</dbReference>
<dbReference type="Pfam" id="PF02390">
    <property type="entry name" value="Methyltransf_4"/>
    <property type="match status" value="1"/>
</dbReference>